<comment type="caution">
    <text evidence="1">The sequence shown here is derived from an EMBL/GenBank/DDBJ whole genome shotgun (WGS) entry which is preliminary data.</text>
</comment>
<dbReference type="InterPro" id="IPR043129">
    <property type="entry name" value="ATPase_NBD"/>
</dbReference>
<dbReference type="Proteomes" id="UP000187455">
    <property type="component" value="Unassembled WGS sequence"/>
</dbReference>
<evidence type="ECO:0000313" key="1">
    <source>
        <dbReference type="EMBL" id="OLY82727.1"/>
    </source>
</evidence>
<dbReference type="EMBL" id="LSSL01001285">
    <property type="protein sequence ID" value="OLY82727.1"/>
    <property type="molecule type" value="Genomic_DNA"/>
</dbReference>
<organism evidence="1 2">
    <name type="scientific">Smittium mucronatum</name>
    <dbReference type="NCBI Taxonomy" id="133383"/>
    <lineage>
        <taxon>Eukaryota</taxon>
        <taxon>Fungi</taxon>
        <taxon>Fungi incertae sedis</taxon>
        <taxon>Zoopagomycota</taxon>
        <taxon>Kickxellomycotina</taxon>
        <taxon>Harpellomycetes</taxon>
        <taxon>Harpellales</taxon>
        <taxon>Legeriomycetaceae</taxon>
        <taxon>Smittium</taxon>
    </lineage>
</organism>
<dbReference type="OrthoDB" id="408728at2759"/>
<dbReference type="SUPFAM" id="SSF53067">
    <property type="entry name" value="Actin-like ATPase domain"/>
    <property type="match status" value="1"/>
</dbReference>
<dbReference type="STRING" id="133383.A0A1R0H0S4"/>
<proteinExistence type="predicted"/>
<evidence type="ECO:0000313" key="2">
    <source>
        <dbReference type="Proteomes" id="UP000187455"/>
    </source>
</evidence>
<dbReference type="AlphaFoldDB" id="A0A1R0H0S4"/>
<gene>
    <name evidence="1" type="ORF">AYI68_g3142</name>
</gene>
<dbReference type="Gene3D" id="3.30.420.40">
    <property type="match status" value="1"/>
</dbReference>
<accession>A0A1R0H0S4</accession>
<sequence length="85" mass="10103">MVYVSDLVDRSNDFSGLYFRSPFENGYLVNWDVQLSVWDRLFSESLLNVCTSYPSFTKIKTLTSFIFIEIVHSQRREFSIIRTYL</sequence>
<reference evidence="1 2" key="1">
    <citation type="journal article" date="2016" name="Mol. Biol. Evol.">
        <title>Genome-Wide Survey of Gut Fungi (Harpellales) Reveals the First Horizontally Transferred Ubiquitin Gene from a Mosquito Host.</title>
        <authorList>
            <person name="Wang Y."/>
            <person name="White M.M."/>
            <person name="Kvist S."/>
            <person name="Moncalvo J.M."/>
        </authorList>
    </citation>
    <scope>NUCLEOTIDE SEQUENCE [LARGE SCALE GENOMIC DNA]</scope>
    <source>
        <strain evidence="1 2">ALG-7-W6</strain>
    </source>
</reference>
<name>A0A1R0H0S4_9FUNG</name>
<protein>
    <submittedName>
        <fullName evidence="1">Actin-like protein ARP6</fullName>
    </submittedName>
</protein>
<keyword evidence="2" id="KW-1185">Reference proteome</keyword>